<dbReference type="PROSITE" id="PS50949">
    <property type="entry name" value="HTH_GNTR"/>
    <property type="match status" value="1"/>
</dbReference>
<evidence type="ECO:0000256" key="1">
    <source>
        <dbReference type="ARBA" id="ARBA00023015"/>
    </source>
</evidence>
<evidence type="ECO:0000259" key="4">
    <source>
        <dbReference type="PROSITE" id="PS50949"/>
    </source>
</evidence>
<dbReference type="InterPro" id="IPR000524">
    <property type="entry name" value="Tscrpt_reg_HTH_GntR"/>
</dbReference>
<keyword evidence="1" id="KW-0805">Transcription regulation</keyword>
<dbReference type="InterPro" id="IPR008920">
    <property type="entry name" value="TF_FadR/GntR_C"/>
</dbReference>
<dbReference type="InterPro" id="IPR036388">
    <property type="entry name" value="WH-like_DNA-bd_sf"/>
</dbReference>
<keyword evidence="6" id="KW-1185">Reference proteome</keyword>
<evidence type="ECO:0000256" key="3">
    <source>
        <dbReference type="ARBA" id="ARBA00023163"/>
    </source>
</evidence>
<dbReference type="Gene3D" id="1.20.120.530">
    <property type="entry name" value="GntR ligand-binding domain-like"/>
    <property type="match status" value="1"/>
</dbReference>
<accession>A0ABY5MUE3</accession>
<dbReference type="Gene3D" id="1.10.10.10">
    <property type="entry name" value="Winged helix-like DNA-binding domain superfamily/Winged helix DNA-binding domain"/>
    <property type="match status" value="1"/>
</dbReference>
<dbReference type="SUPFAM" id="SSF48008">
    <property type="entry name" value="GntR ligand-binding domain-like"/>
    <property type="match status" value="1"/>
</dbReference>
<dbReference type="Pfam" id="PF00392">
    <property type="entry name" value="GntR"/>
    <property type="match status" value="1"/>
</dbReference>
<gene>
    <name evidence="5" type="ORF">M1K48_00220</name>
</gene>
<evidence type="ECO:0000256" key="2">
    <source>
        <dbReference type="ARBA" id="ARBA00023125"/>
    </source>
</evidence>
<dbReference type="SMART" id="SM00895">
    <property type="entry name" value="FCD"/>
    <property type="match status" value="1"/>
</dbReference>
<proteinExistence type="predicted"/>
<protein>
    <submittedName>
        <fullName evidence="5">FCD domain-containing protein</fullName>
    </submittedName>
</protein>
<dbReference type="Proteomes" id="UP000831921">
    <property type="component" value="Chromosome"/>
</dbReference>
<sequence>MASRANDGRSLVHQAVESVRDHIKANDLKVGDTLPGEGYFAGLLGVSRAVIREAFGALAALRLIDVGNGRKARVGAIDGSVMATSLDHAIATAQVSVGEVWDVRRTLELRTAELAANARSDSDAREIVRLADGIAAAGDDLASRTHYDVSFHAAIARASGNMLFLQIVRAFAPMMEIAIPAAWHTRTTEEERQRISRLHQELAAAIADRDPANARALMDTHFDASIRDQLVTS</sequence>
<evidence type="ECO:0000313" key="6">
    <source>
        <dbReference type="Proteomes" id="UP000831921"/>
    </source>
</evidence>
<dbReference type="SUPFAM" id="SSF46785">
    <property type="entry name" value="Winged helix' DNA-binding domain"/>
    <property type="match status" value="1"/>
</dbReference>
<feature type="domain" description="HTH gntR-type" evidence="4">
    <location>
        <begin position="9"/>
        <end position="77"/>
    </location>
</feature>
<dbReference type="InterPro" id="IPR011711">
    <property type="entry name" value="GntR_C"/>
</dbReference>
<dbReference type="EMBL" id="CP097253">
    <property type="protein sequence ID" value="UUR08113.1"/>
    <property type="molecule type" value="Genomic_DNA"/>
</dbReference>
<reference evidence="5 6" key="1">
    <citation type="submission" date="2022-05" db="EMBL/GenBank/DDBJ databases">
        <title>S8-45 Sphingomonas ultraviolaceadurans.</title>
        <authorList>
            <person name="Liu Y."/>
        </authorList>
    </citation>
    <scope>NUCLEOTIDE SEQUENCE [LARGE SCALE GENOMIC DNA]</scope>
    <source>
        <strain evidence="5 6">S8-45</strain>
    </source>
</reference>
<organism evidence="5 6">
    <name type="scientific">Sphingomonas glaciei</name>
    <dbReference type="NCBI Taxonomy" id="2938948"/>
    <lineage>
        <taxon>Bacteria</taxon>
        <taxon>Pseudomonadati</taxon>
        <taxon>Pseudomonadota</taxon>
        <taxon>Alphaproteobacteria</taxon>
        <taxon>Sphingomonadales</taxon>
        <taxon>Sphingomonadaceae</taxon>
        <taxon>Sphingomonas</taxon>
    </lineage>
</organism>
<dbReference type="PANTHER" id="PTHR43537">
    <property type="entry name" value="TRANSCRIPTIONAL REGULATOR, GNTR FAMILY"/>
    <property type="match status" value="1"/>
</dbReference>
<dbReference type="PANTHER" id="PTHR43537:SF5">
    <property type="entry name" value="UXU OPERON TRANSCRIPTIONAL REGULATOR"/>
    <property type="match status" value="1"/>
</dbReference>
<evidence type="ECO:0000313" key="5">
    <source>
        <dbReference type="EMBL" id="UUR08113.1"/>
    </source>
</evidence>
<keyword evidence="3" id="KW-0804">Transcription</keyword>
<dbReference type="InterPro" id="IPR036390">
    <property type="entry name" value="WH_DNA-bd_sf"/>
</dbReference>
<dbReference type="RefSeq" id="WP_257794154.1">
    <property type="nucleotide sequence ID" value="NZ_CP097253.1"/>
</dbReference>
<keyword evidence="2" id="KW-0238">DNA-binding</keyword>
<dbReference type="SMART" id="SM00345">
    <property type="entry name" value="HTH_GNTR"/>
    <property type="match status" value="1"/>
</dbReference>
<name>A0ABY5MUE3_9SPHN</name>
<dbReference type="Pfam" id="PF07729">
    <property type="entry name" value="FCD"/>
    <property type="match status" value="1"/>
</dbReference>